<protein>
    <submittedName>
        <fullName evidence="1">Uncharacterized protein</fullName>
    </submittedName>
</protein>
<accession>A0ACB0IT20</accession>
<comment type="caution">
    <text evidence="1">The sequence shown here is derived from an EMBL/GenBank/DDBJ whole genome shotgun (WGS) entry which is preliminary data.</text>
</comment>
<evidence type="ECO:0000313" key="1">
    <source>
        <dbReference type="EMBL" id="CAJ2634917.1"/>
    </source>
</evidence>
<dbReference type="Proteomes" id="UP001177021">
    <property type="component" value="Unassembled WGS sequence"/>
</dbReference>
<name>A0ACB0IT20_TRIPR</name>
<gene>
    <name evidence="1" type="ORF">MILVUS5_LOCUS5704</name>
</gene>
<evidence type="ECO:0000313" key="2">
    <source>
        <dbReference type="Proteomes" id="UP001177021"/>
    </source>
</evidence>
<proteinExistence type="predicted"/>
<organism evidence="1 2">
    <name type="scientific">Trifolium pratense</name>
    <name type="common">Red clover</name>
    <dbReference type="NCBI Taxonomy" id="57577"/>
    <lineage>
        <taxon>Eukaryota</taxon>
        <taxon>Viridiplantae</taxon>
        <taxon>Streptophyta</taxon>
        <taxon>Embryophyta</taxon>
        <taxon>Tracheophyta</taxon>
        <taxon>Spermatophyta</taxon>
        <taxon>Magnoliopsida</taxon>
        <taxon>eudicotyledons</taxon>
        <taxon>Gunneridae</taxon>
        <taxon>Pentapetalae</taxon>
        <taxon>rosids</taxon>
        <taxon>fabids</taxon>
        <taxon>Fabales</taxon>
        <taxon>Fabaceae</taxon>
        <taxon>Papilionoideae</taxon>
        <taxon>50 kb inversion clade</taxon>
        <taxon>NPAAA clade</taxon>
        <taxon>Hologalegina</taxon>
        <taxon>IRL clade</taxon>
        <taxon>Trifolieae</taxon>
        <taxon>Trifolium</taxon>
    </lineage>
</organism>
<keyword evidence="2" id="KW-1185">Reference proteome</keyword>
<dbReference type="EMBL" id="CASHSV030000002">
    <property type="protein sequence ID" value="CAJ2634917.1"/>
    <property type="molecule type" value="Genomic_DNA"/>
</dbReference>
<sequence>MSQDSEKRFRSIMDKLFHSSKSSSNNHSLSSSSGVQLSTSRGKKRGFQSIVSASGGGGGGDWRGDDQSSSVAVTESQGHLCRPWDRADFMKRLATFKSISWFAKPKRVSAVNCSRRGWINVDVDTIACEECGARLLFSTPASWNHQQVEKAALVFSLKLDNGHKLLCPWIDNACSETVARFPPTSPPVLVDNYRERCSALSQLSALPRISSSTIDHMQSPLLDDFLGQSLMQECENGSFEHSGIEDVSSQEELKLYYQAQRLISLCGWELRSLPYAVDCKDVSNQSHKNSTIIYCPQVVDDATNKSLIVYSADNNESSKVDENSKYSIGEQMDPNSVVFDCSLCGATVGLWAFCTVPRPVQSIRLVGYAELNGENDVVTQSSLNKNTDDLENRQGVNNAVSDVANSSKGASSSLNMTIAGGPPPTKQNFKAIISLPVIGQNLRARLSYDYDIRDHFFVDLGGSQSHSQIRIQEITDNTVNTSIRQLVPVSSEIREISNCETDSQASIRDSVVDNVLEGTHSAQQPSSLKDKMPVQAETDRSKSSSVGDPSSSKKNLAEDEALSVSHKTKEASNVETCGVKERVENPTSSEGVHNSLGKFKNPTMSEKAMEFDPIRQHRHFCPWIASDGDGEPGWKQTLSALYRPKEHSQHSPNTSPSSMPIIKVDDPVGSIRKLFKSPPTRRTKLTHISSQNAELG</sequence>
<reference evidence="1" key="1">
    <citation type="submission" date="2023-10" db="EMBL/GenBank/DDBJ databases">
        <authorList>
            <person name="Rodriguez Cubillos JULIANA M."/>
            <person name="De Vega J."/>
        </authorList>
    </citation>
    <scope>NUCLEOTIDE SEQUENCE</scope>
</reference>